<organism evidence="2 3">
    <name type="scientific">Postechiella marina</name>
    <dbReference type="NCBI Taxonomy" id="943941"/>
    <lineage>
        <taxon>Bacteria</taxon>
        <taxon>Pseudomonadati</taxon>
        <taxon>Bacteroidota</taxon>
        <taxon>Flavobacteriia</taxon>
        <taxon>Flavobacteriales</taxon>
        <taxon>Flavobacteriaceae</taxon>
        <taxon>Postechiella</taxon>
    </lineage>
</organism>
<accession>A0ABP8C1Y9</accession>
<comment type="caution">
    <text evidence="2">The sequence shown here is derived from an EMBL/GenBank/DDBJ whole genome shotgun (WGS) entry which is preliminary data.</text>
</comment>
<evidence type="ECO:0000256" key="1">
    <source>
        <dbReference type="SAM" id="Phobius"/>
    </source>
</evidence>
<feature type="transmembrane region" description="Helical" evidence="1">
    <location>
        <begin position="7"/>
        <end position="25"/>
    </location>
</feature>
<gene>
    <name evidence="2" type="ORF">GCM10022291_06640</name>
</gene>
<keyword evidence="1" id="KW-0812">Transmembrane</keyword>
<feature type="transmembrane region" description="Helical" evidence="1">
    <location>
        <begin position="31"/>
        <end position="48"/>
    </location>
</feature>
<sequence length="51" mass="5832">MNIIKSFFIRIIISLAIAQGIAKEFPKYEDILLISLTILLLAFLSYLANKF</sequence>
<keyword evidence="1" id="KW-0472">Membrane</keyword>
<evidence type="ECO:0000313" key="3">
    <source>
        <dbReference type="Proteomes" id="UP001501496"/>
    </source>
</evidence>
<keyword evidence="1" id="KW-1133">Transmembrane helix</keyword>
<evidence type="ECO:0000313" key="2">
    <source>
        <dbReference type="EMBL" id="GAA4232252.1"/>
    </source>
</evidence>
<dbReference type="EMBL" id="BAABCA010000001">
    <property type="protein sequence ID" value="GAA4232252.1"/>
    <property type="molecule type" value="Genomic_DNA"/>
</dbReference>
<dbReference type="Proteomes" id="UP001501496">
    <property type="component" value="Unassembled WGS sequence"/>
</dbReference>
<keyword evidence="3" id="KW-1185">Reference proteome</keyword>
<protein>
    <submittedName>
        <fullName evidence="2">Uncharacterized protein</fullName>
    </submittedName>
</protein>
<reference evidence="3" key="1">
    <citation type="journal article" date="2019" name="Int. J. Syst. Evol. Microbiol.">
        <title>The Global Catalogue of Microorganisms (GCM) 10K type strain sequencing project: providing services to taxonomists for standard genome sequencing and annotation.</title>
        <authorList>
            <consortium name="The Broad Institute Genomics Platform"/>
            <consortium name="The Broad Institute Genome Sequencing Center for Infectious Disease"/>
            <person name="Wu L."/>
            <person name="Ma J."/>
        </authorList>
    </citation>
    <scope>NUCLEOTIDE SEQUENCE [LARGE SCALE GENOMIC DNA]</scope>
    <source>
        <strain evidence="3">JCM 17630</strain>
    </source>
</reference>
<name>A0ABP8C1Y9_9FLAO</name>
<proteinExistence type="predicted"/>